<dbReference type="Proteomes" id="UP001597347">
    <property type="component" value="Unassembled WGS sequence"/>
</dbReference>
<evidence type="ECO:0000313" key="3">
    <source>
        <dbReference type="EMBL" id="MFD1722363.1"/>
    </source>
</evidence>
<comment type="caution">
    <text evidence="3">The sequence shown here is derived from an EMBL/GenBank/DDBJ whole genome shotgun (WGS) entry which is preliminary data.</text>
</comment>
<dbReference type="InterPro" id="IPR029069">
    <property type="entry name" value="HotDog_dom_sf"/>
</dbReference>
<dbReference type="PANTHER" id="PTHR43240">
    <property type="entry name" value="1,4-DIHYDROXY-2-NAPHTHOYL-COA THIOESTERASE 1"/>
    <property type="match status" value="1"/>
</dbReference>
<feature type="domain" description="Thioesterase" evidence="2">
    <location>
        <begin position="51"/>
        <end position="122"/>
    </location>
</feature>
<accession>A0ABW4LGK5</accession>
<dbReference type="CDD" id="cd03443">
    <property type="entry name" value="PaaI_thioesterase"/>
    <property type="match status" value="1"/>
</dbReference>
<reference evidence="4" key="1">
    <citation type="journal article" date="2019" name="Int. J. Syst. Evol. Microbiol.">
        <title>The Global Catalogue of Microorganisms (GCM) 10K type strain sequencing project: providing services to taxonomists for standard genome sequencing and annotation.</title>
        <authorList>
            <consortium name="The Broad Institute Genomics Platform"/>
            <consortium name="The Broad Institute Genome Sequencing Center for Infectious Disease"/>
            <person name="Wu L."/>
            <person name="Ma J."/>
        </authorList>
    </citation>
    <scope>NUCLEOTIDE SEQUENCE [LARGE SCALE GENOMIC DNA]</scope>
    <source>
        <strain evidence="4">CGMCC 1.12471</strain>
    </source>
</reference>
<keyword evidence="1 3" id="KW-0378">Hydrolase</keyword>
<dbReference type="EMBL" id="JBHUEA010000019">
    <property type="protein sequence ID" value="MFD1722363.1"/>
    <property type="molecule type" value="Genomic_DNA"/>
</dbReference>
<dbReference type="NCBIfam" id="TIGR00369">
    <property type="entry name" value="unchar_dom_1"/>
    <property type="match status" value="1"/>
</dbReference>
<evidence type="ECO:0000259" key="2">
    <source>
        <dbReference type="Pfam" id="PF03061"/>
    </source>
</evidence>
<sequence length="142" mass="14776">MSATPPVTTELIHRLVPFSKFLEVTFSTLTTDRVVAQLPARGELATIGAGVHGGAQMALADIAAAVMAVLAGGDPTAAPATMQSSTNFLRPARGDLTATATVERAGRSTVIDVTITDEHDSVTALVRQIVQVRPSRQTSGPR</sequence>
<dbReference type="SUPFAM" id="SSF54637">
    <property type="entry name" value="Thioesterase/thiol ester dehydrase-isomerase"/>
    <property type="match status" value="1"/>
</dbReference>
<organism evidence="3 4">
    <name type="scientific">Amnibacterium endophyticum</name>
    <dbReference type="NCBI Taxonomy" id="2109337"/>
    <lineage>
        <taxon>Bacteria</taxon>
        <taxon>Bacillati</taxon>
        <taxon>Actinomycetota</taxon>
        <taxon>Actinomycetes</taxon>
        <taxon>Micrococcales</taxon>
        <taxon>Microbacteriaceae</taxon>
        <taxon>Amnibacterium</taxon>
    </lineage>
</organism>
<proteinExistence type="predicted"/>
<evidence type="ECO:0000313" key="4">
    <source>
        <dbReference type="Proteomes" id="UP001597347"/>
    </source>
</evidence>
<protein>
    <submittedName>
        <fullName evidence="3">PaaI family thioesterase</fullName>
        <ecNumber evidence="3">3.1.2.-</ecNumber>
    </submittedName>
</protein>
<keyword evidence="4" id="KW-1185">Reference proteome</keyword>
<dbReference type="Gene3D" id="3.10.129.10">
    <property type="entry name" value="Hotdog Thioesterase"/>
    <property type="match status" value="1"/>
</dbReference>
<dbReference type="GO" id="GO:0016787">
    <property type="term" value="F:hydrolase activity"/>
    <property type="evidence" value="ECO:0007669"/>
    <property type="project" value="UniProtKB-KW"/>
</dbReference>
<dbReference type="EC" id="3.1.2.-" evidence="3"/>
<name>A0ABW4LGK5_9MICO</name>
<dbReference type="InterPro" id="IPR006683">
    <property type="entry name" value="Thioestr_dom"/>
</dbReference>
<gene>
    <name evidence="3" type="ORF">ACFSBI_12460</name>
</gene>
<evidence type="ECO:0000256" key="1">
    <source>
        <dbReference type="ARBA" id="ARBA00022801"/>
    </source>
</evidence>
<dbReference type="Pfam" id="PF03061">
    <property type="entry name" value="4HBT"/>
    <property type="match status" value="1"/>
</dbReference>
<dbReference type="InterPro" id="IPR003736">
    <property type="entry name" value="PAAI_dom"/>
</dbReference>
<dbReference type="RefSeq" id="WP_377935395.1">
    <property type="nucleotide sequence ID" value="NZ_JBHUEA010000019.1"/>
</dbReference>